<comment type="similarity">
    <text evidence="1">Belongs to the universal stress protein A family.</text>
</comment>
<evidence type="ECO:0000256" key="1">
    <source>
        <dbReference type="ARBA" id="ARBA00008791"/>
    </source>
</evidence>
<proteinExistence type="inferred from homology"/>
<dbReference type="SUPFAM" id="SSF52402">
    <property type="entry name" value="Adenine nucleotide alpha hydrolases-like"/>
    <property type="match status" value="2"/>
</dbReference>
<dbReference type="PANTHER" id="PTHR46268">
    <property type="entry name" value="STRESS RESPONSE PROTEIN NHAX"/>
    <property type="match status" value="1"/>
</dbReference>
<name>A0ABX0PYM4_9GAMM</name>
<accession>A0ABX0PYM4</accession>
<comment type="caution">
    <text evidence="2">The sequence shown here is derived from an EMBL/GenBank/DDBJ whole genome shotgun (WGS) entry which is preliminary data.</text>
</comment>
<evidence type="ECO:0000313" key="3">
    <source>
        <dbReference type="Proteomes" id="UP001429601"/>
    </source>
</evidence>
<reference evidence="2 3" key="1">
    <citation type="journal article" date="2011" name="Curr. Microbiol.">
        <title>Luteibacter jiangsuensis sp. nov.: a methamidophos-degrading bacterium isolated from a methamidophos-manufacturing factory.</title>
        <authorList>
            <person name="Wang L."/>
            <person name="Wang G.L."/>
            <person name="Li S.P."/>
            <person name="Jiang J.D."/>
        </authorList>
    </citation>
    <scope>NUCLEOTIDE SEQUENCE [LARGE SCALE GENOMIC DNA]</scope>
    <source>
        <strain evidence="2 3">CGMCC 1.10133</strain>
    </source>
</reference>
<gene>
    <name evidence="2" type="ORF">HBF26_00675</name>
</gene>
<dbReference type="RefSeq" id="WP_167122075.1">
    <property type="nucleotide sequence ID" value="NZ_JAAQQR010000001.1"/>
</dbReference>
<organism evidence="2 3">
    <name type="scientific">Luteibacter jiangsuensis</name>
    <dbReference type="NCBI Taxonomy" id="637577"/>
    <lineage>
        <taxon>Bacteria</taxon>
        <taxon>Pseudomonadati</taxon>
        <taxon>Pseudomonadota</taxon>
        <taxon>Gammaproteobacteria</taxon>
        <taxon>Lysobacterales</taxon>
        <taxon>Rhodanobacteraceae</taxon>
        <taxon>Luteibacter</taxon>
    </lineage>
</organism>
<dbReference type="Gene3D" id="3.40.50.12370">
    <property type="match status" value="1"/>
</dbReference>
<sequence length="312" mass="33328">MNENMFPQDPADALDWRALGEPARKHEADPVTMFRDIAVVVAHLPGDTLAITCAGGLARRAGGHLHILQMVAMPVEAPDAWALVPDPALIERFAKIRADAARQAREMQHRMSAMCVQGDVLTLEALCSAPPSMAAAAVRRSDLAVIGRPATTSSDAAIAHAYFAGVLLESGRPVLVVPEGTSARMPPRRAVVGWADTPEASRAAHDALPLLETAEAVDIVVVNAPKDSKDAVEESVEGLATHLRHHGVRAEVTLCSSGRSPVSRALLEQAYRKQAQLIVAGGYGHGRMREWAIGGTTRELFHESSIPVLFAH</sequence>
<dbReference type="EMBL" id="JAAQQR010000001">
    <property type="protein sequence ID" value="NID03382.1"/>
    <property type="molecule type" value="Genomic_DNA"/>
</dbReference>
<dbReference type="CDD" id="cd00293">
    <property type="entry name" value="USP-like"/>
    <property type="match status" value="1"/>
</dbReference>
<evidence type="ECO:0000313" key="2">
    <source>
        <dbReference type="EMBL" id="NID03382.1"/>
    </source>
</evidence>
<dbReference type="Proteomes" id="UP001429601">
    <property type="component" value="Unassembled WGS sequence"/>
</dbReference>
<dbReference type="PANTHER" id="PTHR46268:SF15">
    <property type="entry name" value="UNIVERSAL STRESS PROTEIN HP_0031"/>
    <property type="match status" value="1"/>
</dbReference>
<keyword evidence="3" id="KW-1185">Reference proteome</keyword>
<protein>
    <submittedName>
        <fullName evidence="2">Universal stress protein</fullName>
    </submittedName>
</protein>